<dbReference type="InterPro" id="IPR027396">
    <property type="entry name" value="DsrEFH-like"/>
</dbReference>
<evidence type="ECO:0008006" key="3">
    <source>
        <dbReference type="Google" id="ProtNLM"/>
    </source>
</evidence>
<dbReference type="Gene3D" id="3.40.1260.10">
    <property type="entry name" value="DsrEFH-like"/>
    <property type="match status" value="1"/>
</dbReference>
<keyword evidence="2" id="KW-1185">Reference proteome</keyword>
<dbReference type="Proteomes" id="UP000192315">
    <property type="component" value="Unassembled WGS sequence"/>
</dbReference>
<organism evidence="1 2">
    <name type="scientific">Picrophilus torridus (strain ATCC 700027 / DSM 9790 / JCM 10055 / NBRC 100828 / KAW 2/3)</name>
    <dbReference type="NCBI Taxonomy" id="1122961"/>
    <lineage>
        <taxon>Archaea</taxon>
        <taxon>Methanobacteriati</taxon>
        <taxon>Thermoplasmatota</taxon>
        <taxon>Thermoplasmata</taxon>
        <taxon>Thermoplasmatales</taxon>
        <taxon>Picrophilaceae</taxon>
        <taxon>Picrophilus</taxon>
    </lineage>
</organism>
<protein>
    <recommendedName>
        <fullName evidence="3">DsrE/DsrF-like family protein</fullName>
    </recommendedName>
</protein>
<dbReference type="RefSeq" id="WP_084272463.1">
    <property type="nucleotide sequence ID" value="NZ_FWYE01000001.1"/>
</dbReference>
<dbReference type="SUPFAM" id="SSF75169">
    <property type="entry name" value="DsrEFH-like"/>
    <property type="match status" value="1"/>
</dbReference>
<proteinExistence type="predicted"/>
<evidence type="ECO:0000313" key="1">
    <source>
        <dbReference type="EMBL" id="SMD30516.1"/>
    </source>
</evidence>
<dbReference type="AlphaFoldDB" id="A0A8G2FVZ5"/>
<evidence type="ECO:0000313" key="2">
    <source>
        <dbReference type="Proteomes" id="UP000192315"/>
    </source>
</evidence>
<reference evidence="1 2" key="1">
    <citation type="submission" date="2017-04" db="EMBL/GenBank/DDBJ databases">
        <authorList>
            <person name="Varghese N."/>
            <person name="Submissions S."/>
        </authorList>
    </citation>
    <scope>NUCLEOTIDE SEQUENCE [LARGE SCALE GENOMIC DNA]</scope>
    <source>
        <strain evidence="1 2">DSM 9789</strain>
    </source>
</reference>
<gene>
    <name evidence="1" type="ORF">SAMN02745355_0401</name>
</gene>
<dbReference type="PANTHER" id="PTHR37691:SF1">
    <property type="entry name" value="BLR3518 PROTEIN"/>
    <property type="match status" value="1"/>
</dbReference>
<name>A0A8G2FVZ5_PICTO</name>
<comment type="caution">
    <text evidence="1">The sequence shown here is derived from an EMBL/GenBank/DDBJ whole genome shotgun (WGS) entry which is preliminary data.</text>
</comment>
<dbReference type="InterPro" id="IPR003787">
    <property type="entry name" value="Sulphur_relay_DsrE/F-like"/>
</dbReference>
<sequence>MHNVIVNGNDFEKMNLILKQIKNLRDAMPDGNIEIVFTRSAVKALLKNYENIDKINDLIKSGIKFFACENSLKELKIDKSELAENIGTVRAGVMEIVEKQELGYSYLQL</sequence>
<dbReference type="PANTHER" id="PTHR37691">
    <property type="entry name" value="BLR3518 PROTEIN"/>
    <property type="match status" value="1"/>
</dbReference>
<dbReference type="EMBL" id="FWYE01000001">
    <property type="protein sequence ID" value="SMD30516.1"/>
    <property type="molecule type" value="Genomic_DNA"/>
</dbReference>
<accession>A0A8G2FVZ5</accession>
<dbReference type="Pfam" id="PF02635">
    <property type="entry name" value="DsrE"/>
    <property type="match status" value="1"/>
</dbReference>